<protein>
    <recommendedName>
        <fullName evidence="6">HAD family hydrolase</fullName>
    </recommendedName>
</protein>
<sequence>MIYYKKLKPIQAITFDLDDTLYENTSVIINAERSLLEFMHNQYPATKHVAKNLWRARQKIHLLANPLLKNDMGELRRLSLESGFMELGLSGSELKTATTECFEHFYFQRSNFTINRSIHSLLETLSNNLPLIALTNGNVNLKQIGLEKYFSAYFKASLELPMKPHKAMFDAAQAHLKIPHENILHVGDNLPKDIYGALRAGYQTAWYAEDRSMQMRSEKAQLLPHVQLSNLTQLLAFI</sequence>
<evidence type="ECO:0000256" key="1">
    <source>
        <dbReference type="ARBA" id="ARBA00001946"/>
    </source>
</evidence>
<name>K6ZKL1_9ALTE</name>
<gene>
    <name evidence="4" type="ORF">C427_5256</name>
</gene>
<dbReference type="SFLD" id="SFLDS00003">
    <property type="entry name" value="Haloacid_Dehalogenase"/>
    <property type="match status" value="1"/>
</dbReference>
<keyword evidence="5" id="KW-1185">Reference proteome</keyword>
<dbReference type="HOGENOM" id="CLU_045011_8_2_6"/>
<dbReference type="GO" id="GO:0009231">
    <property type="term" value="P:riboflavin biosynthetic process"/>
    <property type="evidence" value="ECO:0007669"/>
    <property type="project" value="TreeGrafter"/>
</dbReference>
<dbReference type="STRING" id="1129794.C427_5256"/>
<evidence type="ECO:0000256" key="2">
    <source>
        <dbReference type="ARBA" id="ARBA00022801"/>
    </source>
</evidence>
<dbReference type="eggNOG" id="COG1011">
    <property type="taxonomic scope" value="Bacteria"/>
</dbReference>
<keyword evidence="2" id="KW-0378">Hydrolase</keyword>
<dbReference type="PANTHER" id="PTHR46470">
    <property type="entry name" value="N-ACYLNEURAMINATE-9-PHOSPHATASE"/>
    <property type="match status" value="1"/>
</dbReference>
<dbReference type="Gene3D" id="3.40.50.1000">
    <property type="entry name" value="HAD superfamily/HAD-like"/>
    <property type="match status" value="1"/>
</dbReference>
<dbReference type="EMBL" id="CP003837">
    <property type="protein sequence ID" value="AGH47353.1"/>
    <property type="molecule type" value="Genomic_DNA"/>
</dbReference>
<evidence type="ECO:0000313" key="4">
    <source>
        <dbReference type="EMBL" id="AGH47353.1"/>
    </source>
</evidence>
<dbReference type="Proteomes" id="UP000011864">
    <property type="component" value="Chromosome"/>
</dbReference>
<dbReference type="PATRIC" id="fig|1129794.4.peg.5239"/>
<comment type="cofactor">
    <cofactor evidence="1">
        <name>Mg(2+)</name>
        <dbReference type="ChEBI" id="CHEBI:18420"/>
    </cofactor>
</comment>
<keyword evidence="3" id="KW-0460">Magnesium</keyword>
<evidence type="ECO:0000256" key="3">
    <source>
        <dbReference type="ARBA" id="ARBA00022842"/>
    </source>
</evidence>
<organism evidence="4 5">
    <name type="scientific">Paraglaciecola psychrophila 170</name>
    <dbReference type="NCBI Taxonomy" id="1129794"/>
    <lineage>
        <taxon>Bacteria</taxon>
        <taxon>Pseudomonadati</taxon>
        <taxon>Pseudomonadota</taxon>
        <taxon>Gammaproteobacteria</taxon>
        <taxon>Alteromonadales</taxon>
        <taxon>Alteromonadaceae</taxon>
        <taxon>Paraglaciecola</taxon>
    </lineage>
</organism>
<dbReference type="SUPFAM" id="SSF56784">
    <property type="entry name" value="HAD-like"/>
    <property type="match status" value="1"/>
</dbReference>
<dbReference type="Pfam" id="PF00702">
    <property type="entry name" value="Hydrolase"/>
    <property type="match status" value="1"/>
</dbReference>
<dbReference type="OrthoDB" id="367448at2"/>
<dbReference type="NCBIfam" id="TIGR01549">
    <property type="entry name" value="HAD-SF-IA-v1"/>
    <property type="match status" value="1"/>
</dbReference>
<evidence type="ECO:0008006" key="6">
    <source>
        <dbReference type="Google" id="ProtNLM"/>
    </source>
</evidence>
<proteinExistence type="predicted"/>
<dbReference type="AlphaFoldDB" id="K6ZKL1"/>
<dbReference type="InterPro" id="IPR036412">
    <property type="entry name" value="HAD-like_sf"/>
</dbReference>
<dbReference type="GO" id="GO:0016787">
    <property type="term" value="F:hydrolase activity"/>
    <property type="evidence" value="ECO:0007669"/>
    <property type="project" value="UniProtKB-KW"/>
</dbReference>
<dbReference type="SFLD" id="SFLDG01129">
    <property type="entry name" value="C1.5:_HAD__Beta-PGM__Phosphata"/>
    <property type="match status" value="1"/>
</dbReference>
<dbReference type="KEGG" id="gps:C427_5256"/>
<reference evidence="4 5" key="1">
    <citation type="journal article" date="2013" name="Genome Announc.">
        <title>Complete Genome Sequence of Glaciecola psychrophila Strain 170T.</title>
        <authorList>
            <person name="Yin J."/>
            <person name="Chen J."/>
            <person name="Liu G."/>
            <person name="Yu Y."/>
            <person name="Song L."/>
            <person name="Wang X."/>
            <person name="Qu X."/>
        </authorList>
    </citation>
    <scope>NUCLEOTIDE SEQUENCE [LARGE SCALE GENOMIC DNA]</scope>
    <source>
        <strain evidence="4 5">170</strain>
    </source>
</reference>
<accession>K6ZKL1</accession>
<dbReference type="InterPro" id="IPR023214">
    <property type="entry name" value="HAD_sf"/>
</dbReference>
<dbReference type="Gene3D" id="1.20.120.1600">
    <property type="match status" value="1"/>
</dbReference>
<evidence type="ECO:0000313" key="5">
    <source>
        <dbReference type="Proteomes" id="UP000011864"/>
    </source>
</evidence>
<dbReference type="InterPro" id="IPR006439">
    <property type="entry name" value="HAD-SF_hydro_IA"/>
</dbReference>
<dbReference type="InterPro" id="IPR051400">
    <property type="entry name" value="HAD-like_hydrolase"/>
</dbReference>
<dbReference type="RefSeq" id="WP_007635935.1">
    <property type="nucleotide sequence ID" value="NC_020514.1"/>
</dbReference>
<dbReference type="PANTHER" id="PTHR46470:SF4">
    <property type="entry name" value="5-AMINO-6-(5-PHOSPHO-D-RIBITYLAMINO)URACIL PHOSPHATASE YIGB"/>
    <property type="match status" value="1"/>
</dbReference>